<dbReference type="SMART" id="SM01321">
    <property type="entry name" value="Y1_Tnp"/>
    <property type="match status" value="1"/>
</dbReference>
<gene>
    <name evidence="2" type="ORF">S01H4_53582</name>
</gene>
<evidence type="ECO:0000313" key="2">
    <source>
        <dbReference type="EMBL" id="GAH18432.1"/>
    </source>
</evidence>
<dbReference type="SUPFAM" id="SSF143422">
    <property type="entry name" value="Transposase IS200-like"/>
    <property type="match status" value="1"/>
</dbReference>
<dbReference type="Pfam" id="PF01797">
    <property type="entry name" value="Y1_Tnp"/>
    <property type="match status" value="1"/>
</dbReference>
<comment type="caution">
    <text evidence="2">The sequence shown here is derived from an EMBL/GenBank/DDBJ whole genome shotgun (WGS) entry which is preliminary data.</text>
</comment>
<protein>
    <recommendedName>
        <fullName evidence="1">Transposase IS200-like domain-containing protein</fullName>
    </recommendedName>
</protein>
<dbReference type="EMBL" id="BART01030752">
    <property type="protein sequence ID" value="GAH18432.1"/>
    <property type="molecule type" value="Genomic_DNA"/>
</dbReference>
<dbReference type="GO" id="GO:0006313">
    <property type="term" value="P:DNA transposition"/>
    <property type="evidence" value="ECO:0007669"/>
    <property type="project" value="InterPro"/>
</dbReference>
<dbReference type="PANTHER" id="PTHR33360:SF2">
    <property type="entry name" value="TRANSPOSASE FOR INSERTION SEQUENCE ELEMENT IS200"/>
    <property type="match status" value="1"/>
</dbReference>
<dbReference type="Gene3D" id="3.30.70.1290">
    <property type="entry name" value="Transposase IS200-like"/>
    <property type="match status" value="1"/>
</dbReference>
<evidence type="ECO:0000259" key="1">
    <source>
        <dbReference type="SMART" id="SM01321"/>
    </source>
</evidence>
<reference evidence="2" key="1">
    <citation type="journal article" date="2014" name="Front. Microbiol.">
        <title>High frequency of phylogenetically diverse reductive dehalogenase-homologous genes in deep subseafloor sedimentary metagenomes.</title>
        <authorList>
            <person name="Kawai M."/>
            <person name="Futagami T."/>
            <person name="Toyoda A."/>
            <person name="Takaki Y."/>
            <person name="Nishi S."/>
            <person name="Hori S."/>
            <person name="Arai W."/>
            <person name="Tsubouchi T."/>
            <person name="Morono Y."/>
            <person name="Uchiyama I."/>
            <person name="Ito T."/>
            <person name="Fujiyama A."/>
            <person name="Inagaki F."/>
            <person name="Takami H."/>
        </authorList>
    </citation>
    <scope>NUCLEOTIDE SEQUENCE</scope>
    <source>
        <strain evidence="2">Expedition CK06-06</strain>
    </source>
</reference>
<dbReference type="GO" id="GO:0003677">
    <property type="term" value="F:DNA binding"/>
    <property type="evidence" value="ECO:0007669"/>
    <property type="project" value="InterPro"/>
</dbReference>
<dbReference type="GO" id="GO:0004803">
    <property type="term" value="F:transposase activity"/>
    <property type="evidence" value="ECO:0007669"/>
    <property type="project" value="InterPro"/>
</dbReference>
<dbReference type="PANTHER" id="PTHR33360">
    <property type="entry name" value="TRANSPOSASE FOR INSERTION SEQUENCE ELEMENT IS200"/>
    <property type="match status" value="1"/>
</dbReference>
<dbReference type="AlphaFoldDB" id="X1DDY5"/>
<sequence length="133" mass="15597">MSDLIHDRTTVYSIGYHIVWSVKYRKDVLIGKVEKSLKQILIDIANEKEFIIKEMEIMSGSVHLFVSAKPKYSPSYIYKMLKGISGRRLFIKYPGLKKKLYKGHLWNLQTYVETVGHISEDAIEKYIQDQKKK</sequence>
<dbReference type="NCBIfam" id="NF033573">
    <property type="entry name" value="transpos_IS200"/>
    <property type="match status" value="1"/>
</dbReference>
<dbReference type="InterPro" id="IPR002686">
    <property type="entry name" value="Transposase_17"/>
</dbReference>
<organism evidence="2">
    <name type="scientific">marine sediment metagenome</name>
    <dbReference type="NCBI Taxonomy" id="412755"/>
    <lineage>
        <taxon>unclassified sequences</taxon>
        <taxon>metagenomes</taxon>
        <taxon>ecological metagenomes</taxon>
    </lineage>
</organism>
<accession>X1DDY5</accession>
<dbReference type="InterPro" id="IPR036515">
    <property type="entry name" value="Transposase_17_sf"/>
</dbReference>
<feature type="domain" description="Transposase IS200-like" evidence="1">
    <location>
        <begin position="11"/>
        <end position="130"/>
    </location>
</feature>
<name>X1DDY5_9ZZZZ</name>
<proteinExistence type="predicted"/>